<dbReference type="EMBL" id="FUKR01000039">
    <property type="protein sequence ID" value="SJN31191.1"/>
    <property type="molecule type" value="Genomic_DNA"/>
</dbReference>
<feature type="compositionally biased region" description="Low complexity" evidence="1">
    <location>
        <begin position="223"/>
        <end position="233"/>
    </location>
</feature>
<accession>A0A1R4JG64</accession>
<dbReference type="AlphaFoldDB" id="A0A1R4JG64"/>
<dbReference type="Proteomes" id="UP000196778">
    <property type="component" value="Unassembled WGS sequence"/>
</dbReference>
<dbReference type="RefSeq" id="WP_087137052.1">
    <property type="nucleotide sequence ID" value="NZ_FUKR01000039.1"/>
</dbReference>
<name>A0A1R4JG64_9MICO</name>
<organism evidence="3 4">
    <name type="scientific">Mycetocola reblochoni REB411</name>
    <dbReference type="NCBI Taxonomy" id="1255698"/>
    <lineage>
        <taxon>Bacteria</taxon>
        <taxon>Bacillati</taxon>
        <taxon>Actinomycetota</taxon>
        <taxon>Actinomycetes</taxon>
        <taxon>Micrococcales</taxon>
        <taxon>Microbacteriaceae</taxon>
        <taxon>Mycetocola</taxon>
    </lineage>
</organism>
<feature type="compositionally biased region" description="Polar residues" evidence="1">
    <location>
        <begin position="201"/>
        <end position="212"/>
    </location>
</feature>
<sequence length="248" mass="25491">MTKTNRFLNRLLIGLVGLLLLAGGLLVLATTIPWPWRDQTRELVGRSAAWASGQVQQLADSAGLTPESVFAAICLVLGGIVVIVAVVVLFTRGGGRTKVLSERRSTSQLAGGVVLEAGTAAQVLRAALLERPDVVHVGSGSYRVRRRGVLVLRVQLRSGAAIGEVVATAEDSARGLDVFLGEQPPIVLEIVEGTRARLSGDTRTAAVSTGQPVQAGRPSGGHAPADAATTVDGDAVRGAEPVGSGATA</sequence>
<gene>
    <name evidence="3" type="ORF">FM119_07445</name>
</gene>
<evidence type="ECO:0000313" key="3">
    <source>
        <dbReference type="EMBL" id="SJN31191.1"/>
    </source>
</evidence>
<evidence type="ECO:0000256" key="2">
    <source>
        <dbReference type="SAM" id="Phobius"/>
    </source>
</evidence>
<evidence type="ECO:0000256" key="1">
    <source>
        <dbReference type="SAM" id="MobiDB-lite"/>
    </source>
</evidence>
<proteinExistence type="predicted"/>
<reference evidence="4" key="1">
    <citation type="submission" date="2017-02" db="EMBL/GenBank/DDBJ databases">
        <authorList>
            <person name="Dridi B."/>
        </authorList>
    </citation>
    <scope>NUCLEOTIDE SEQUENCE [LARGE SCALE GENOMIC DNA]</scope>
    <source>
        <strain evidence="4">EB411</strain>
    </source>
</reference>
<dbReference type="OrthoDB" id="5123397at2"/>
<keyword evidence="2" id="KW-0472">Membrane</keyword>
<keyword evidence="4" id="KW-1185">Reference proteome</keyword>
<evidence type="ECO:0000313" key="4">
    <source>
        <dbReference type="Proteomes" id="UP000196778"/>
    </source>
</evidence>
<protein>
    <submittedName>
        <fullName evidence="3">Uncharacterized protein</fullName>
    </submittedName>
</protein>
<keyword evidence="2" id="KW-0812">Transmembrane</keyword>
<feature type="region of interest" description="Disordered" evidence="1">
    <location>
        <begin position="201"/>
        <end position="248"/>
    </location>
</feature>
<feature type="transmembrane region" description="Helical" evidence="2">
    <location>
        <begin position="69"/>
        <end position="90"/>
    </location>
</feature>
<keyword evidence="2" id="KW-1133">Transmembrane helix</keyword>